<evidence type="ECO:0000256" key="1">
    <source>
        <dbReference type="ARBA" id="ARBA00007102"/>
    </source>
</evidence>
<dbReference type="InterPro" id="IPR001848">
    <property type="entry name" value="Ribosomal_uS10"/>
</dbReference>
<proteinExistence type="inferred from homology"/>
<name>A0A445FFK1_GLYSO</name>
<dbReference type="Gene3D" id="3.30.70.600">
    <property type="entry name" value="Ribosomal protein S10 domain"/>
    <property type="match status" value="1"/>
</dbReference>
<dbReference type="EMBL" id="QZWG01000019">
    <property type="protein sequence ID" value="RZB47625.1"/>
    <property type="molecule type" value="Genomic_DNA"/>
</dbReference>
<comment type="similarity">
    <text evidence="1">Belongs to the universal ribosomal protein uS10 family.</text>
</comment>
<keyword evidence="3" id="KW-0687">Ribonucleoprotein</keyword>
<protein>
    <submittedName>
        <fullName evidence="5">40S ribosomal protein S20</fullName>
    </submittedName>
</protein>
<dbReference type="GO" id="GO:1990904">
    <property type="term" value="C:ribonucleoprotein complex"/>
    <property type="evidence" value="ECO:0007669"/>
    <property type="project" value="UniProtKB-KW"/>
</dbReference>
<comment type="caution">
    <text evidence="5">The sequence shown here is derived from an EMBL/GenBank/DDBJ whole genome shotgun (WGS) entry which is preliminary data.</text>
</comment>
<dbReference type="GO" id="GO:0006412">
    <property type="term" value="P:translation"/>
    <property type="evidence" value="ECO:0007669"/>
    <property type="project" value="InterPro"/>
</dbReference>
<dbReference type="PANTHER" id="PTHR11700">
    <property type="entry name" value="30S RIBOSOMAL PROTEIN S10 FAMILY MEMBER"/>
    <property type="match status" value="1"/>
</dbReference>
<sequence length="94" mass="10476">MTLKNLLLEDALVCADLVHGAKDKQLKVKGPVKMPTKVLHITTSKSLCGEGTNTWDKFELCVHKIVIDLYSYVLPYPPTTPLPPPAQKKKSEYV</sequence>
<evidence type="ECO:0000256" key="2">
    <source>
        <dbReference type="ARBA" id="ARBA00022980"/>
    </source>
</evidence>
<keyword evidence="2 5" id="KW-0689">Ribosomal protein</keyword>
<dbReference type="InterPro" id="IPR027486">
    <property type="entry name" value="Ribosomal_uS10_dom"/>
</dbReference>
<evidence type="ECO:0000259" key="4">
    <source>
        <dbReference type="SMART" id="SM01403"/>
    </source>
</evidence>
<dbReference type="Pfam" id="PF00338">
    <property type="entry name" value="Ribosomal_S10"/>
    <property type="match status" value="1"/>
</dbReference>
<evidence type="ECO:0000313" key="5">
    <source>
        <dbReference type="EMBL" id="RZB47625.1"/>
    </source>
</evidence>
<dbReference type="SMART" id="SM01403">
    <property type="entry name" value="Ribosomal_S10"/>
    <property type="match status" value="1"/>
</dbReference>
<evidence type="ECO:0000256" key="3">
    <source>
        <dbReference type="ARBA" id="ARBA00023274"/>
    </source>
</evidence>
<accession>A0A445FFK1</accession>
<dbReference type="GO" id="GO:0003735">
    <property type="term" value="F:structural constituent of ribosome"/>
    <property type="evidence" value="ECO:0007669"/>
    <property type="project" value="InterPro"/>
</dbReference>
<organism evidence="5 6">
    <name type="scientific">Glycine soja</name>
    <name type="common">Wild soybean</name>
    <dbReference type="NCBI Taxonomy" id="3848"/>
    <lineage>
        <taxon>Eukaryota</taxon>
        <taxon>Viridiplantae</taxon>
        <taxon>Streptophyta</taxon>
        <taxon>Embryophyta</taxon>
        <taxon>Tracheophyta</taxon>
        <taxon>Spermatophyta</taxon>
        <taxon>Magnoliopsida</taxon>
        <taxon>eudicotyledons</taxon>
        <taxon>Gunneridae</taxon>
        <taxon>Pentapetalae</taxon>
        <taxon>rosids</taxon>
        <taxon>fabids</taxon>
        <taxon>Fabales</taxon>
        <taxon>Fabaceae</taxon>
        <taxon>Papilionoideae</taxon>
        <taxon>50 kb inversion clade</taxon>
        <taxon>NPAAA clade</taxon>
        <taxon>indigoferoid/millettioid clade</taxon>
        <taxon>Phaseoleae</taxon>
        <taxon>Glycine</taxon>
        <taxon>Glycine subgen. Soja</taxon>
    </lineage>
</organism>
<keyword evidence="6" id="KW-1185">Reference proteome</keyword>
<dbReference type="GO" id="GO:0005840">
    <property type="term" value="C:ribosome"/>
    <property type="evidence" value="ECO:0007669"/>
    <property type="project" value="UniProtKB-KW"/>
</dbReference>
<dbReference type="InterPro" id="IPR036838">
    <property type="entry name" value="Ribosomal_uS10_dom_sf"/>
</dbReference>
<dbReference type="AlphaFoldDB" id="A0A445FFK1"/>
<gene>
    <name evidence="5" type="ORF">D0Y65_051282</name>
</gene>
<feature type="domain" description="Small ribosomal subunit protein uS10" evidence="4">
    <location>
        <begin position="5"/>
        <end position="75"/>
    </location>
</feature>
<evidence type="ECO:0000313" key="6">
    <source>
        <dbReference type="Proteomes" id="UP000289340"/>
    </source>
</evidence>
<dbReference type="Proteomes" id="UP000289340">
    <property type="component" value="Chromosome 19"/>
</dbReference>
<dbReference type="SUPFAM" id="SSF54999">
    <property type="entry name" value="Ribosomal protein S10"/>
    <property type="match status" value="1"/>
</dbReference>
<reference evidence="5 6" key="1">
    <citation type="submission" date="2018-09" db="EMBL/GenBank/DDBJ databases">
        <title>A high-quality reference genome of wild soybean provides a powerful tool to mine soybean genomes.</title>
        <authorList>
            <person name="Xie M."/>
            <person name="Chung C.Y.L."/>
            <person name="Li M.-W."/>
            <person name="Wong F.-L."/>
            <person name="Chan T.-F."/>
            <person name="Lam H.-M."/>
        </authorList>
    </citation>
    <scope>NUCLEOTIDE SEQUENCE [LARGE SCALE GENOMIC DNA]</scope>
    <source>
        <strain evidence="6">cv. W05</strain>
        <tissue evidence="5">Hypocotyl of etiolated seedlings</tissue>
    </source>
</reference>